<dbReference type="AlphaFoldDB" id="A0A554NAJ5"/>
<dbReference type="OrthoDB" id="44250at2157"/>
<dbReference type="SMART" id="SM00382">
    <property type="entry name" value="AAA"/>
    <property type="match status" value="1"/>
</dbReference>
<dbReference type="Pfam" id="PF12399">
    <property type="entry name" value="BCA_ABC_TP_C"/>
    <property type="match status" value="1"/>
</dbReference>
<feature type="domain" description="ABC transporter" evidence="5">
    <location>
        <begin position="32"/>
        <end position="269"/>
    </location>
</feature>
<evidence type="ECO:0000259" key="5">
    <source>
        <dbReference type="PROSITE" id="PS50893"/>
    </source>
</evidence>
<keyword evidence="3 6" id="KW-0067">ATP-binding</keyword>
<dbReference type="Proteomes" id="UP000319894">
    <property type="component" value="Unassembled WGS sequence"/>
</dbReference>
<dbReference type="GO" id="GO:0042941">
    <property type="term" value="P:D-alanine transmembrane transport"/>
    <property type="evidence" value="ECO:0007669"/>
    <property type="project" value="TreeGrafter"/>
</dbReference>
<sequence length="271" mass="29595">MSTDTPTSTETPADLDETDAGTESYGPDDGVLVADGITKRFGGLVAVDDLSFAVEKQEILGFIGPNGAGKSTTFNCITGVYPPSEGTVYYNGRDVTGSEFYEMVQNGMARTFQEFRPLEDRSVVDNVQISLVPDRLFSTSGLRGQTRARAVEICERVGLGERLRQLPDELPHADMIRLELARAMATDPDLLLVDEPFAGLADEDITELSDLLRTLRDQGTTFIVVDHNMRGLLQLIDRAIVINFGEKIADGTPEEITDDPAVRKAYLGSED</sequence>
<dbReference type="RefSeq" id="WP_144261821.1">
    <property type="nucleotide sequence ID" value="NZ_QMDX01000004.1"/>
</dbReference>
<dbReference type="InterPro" id="IPR051120">
    <property type="entry name" value="ABC_AA/LPS_Transport"/>
</dbReference>
<dbReference type="GO" id="GO:0015188">
    <property type="term" value="F:L-isoleucine transmembrane transporter activity"/>
    <property type="evidence" value="ECO:0007669"/>
    <property type="project" value="TreeGrafter"/>
</dbReference>
<evidence type="ECO:0000256" key="2">
    <source>
        <dbReference type="ARBA" id="ARBA00022741"/>
    </source>
</evidence>
<dbReference type="GO" id="GO:0005304">
    <property type="term" value="F:L-valine transmembrane transporter activity"/>
    <property type="evidence" value="ECO:0007669"/>
    <property type="project" value="TreeGrafter"/>
</dbReference>
<protein>
    <submittedName>
        <fullName evidence="6">ABC transporter ATP-binding protein</fullName>
    </submittedName>
</protein>
<organism evidence="6 7">
    <name type="scientific">Haloglomus irregulare</name>
    <dbReference type="NCBI Taxonomy" id="2234134"/>
    <lineage>
        <taxon>Archaea</taxon>
        <taxon>Methanobacteriati</taxon>
        <taxon>Methanobacteriota</taxon>
        <taxon>Stenosarchaea group</taxon>
        <taxon>Halobacteria</taxon>
        <taxon>Halobacteriales</taxon>
        <taxon>Natronomonadaceae</taxon>
        <taxon>Haloglomus</taxon>
    </lineage>
</organism>
<evidence type="ECO:0000256" key="3">
    <source>
        <dbReference type="ARBA" id="ARBA00022840"/>
    </source>
</evidence>
<feature type="compositionally biased region" description="Polar residues" evidence="4">
    <location>
        <begin position="1"/>
        <end position="11"/>
    </location>
</feature>
<name>A0A554NAJ5_9EURY</name>
<dbReference type="GO" id="GO:0015808">
    <property type="term" value="P:L-alanine transport"/>
    <property type="evidence" value="ECO:0007669"/>
    <property type="project" value="TreeGrafter"/>
</dbReference>
<evidence type="ECO:0000313" key="7">
    <source>
        <dbReference type="Proteomes" id="UP000319894"/>
    </source>
</evidence>
<dbReference type="PANTHER" id="PTHR45772">
    <property type="entry name" value="CONSERVED COMPONENT OF ABC TRANSPORTER FOR NATURAL AMINO ACIDS-RELATED"/>
    <property type="match status" value="1"/>
</dbReference>
<evidence type="ECO:0000256" key="4">
    <source>
        <dbReference type="SAM" id="MobiDB-lite"/>
    </source>
</evidence>
<keyword evidence="7" id="KW-1185">Reference proteome</keyword>
<dbReference type="GO" id="GO:0005886">
    <property type="term" value="C:plasma membrane"/>
    <property type="evidence" value="ECO:0007669"/>
    <property type="project" value="TreeGrafter"/>
</dbReference>
<comment type="caution">
    <text evidence="6">The sequence shown here is derived from an EMBL/GenBank/DDBJ whole genome shotgun (WGS) entry which is preliminary data.</text>
</comment>
<dbReference type="InParanoid" id="A0A554NAJ5"/>
<reference evidence="6 7" key="1">
    <citation type="submission" date="2018-06" db="EMBL/GenBank/DDBJ databases">
        <title>Natronomonas sp. F16-60 a new haloarchaeon isolated from a solar saltern of Isla Cristina, Huelva, Spain.</title>
        <authorList>
            <person name="Duran-Viseras A."/>
            <person name="Sanchez-Porro C."/>
            <person name="Ventosa A."/>
        </authorList>
    </citation>
    <scope>NUCLEOTIDE SEQUENCE [LARGE SCALE GENOMIC DNA]</scope>
    <source>
        <strain evidence="6 7">F16-60</strain>
    </source>
</reference>
<dbReference type="Gene3D" id="3.40.50.300">
    <property type="entry name" value="P-loop containing nucleotide triphosphate hydrolases"/>
    <property type="match status" value="1"/>
</dbReference>
<dbReference type="InterPro" id="IPR032823">
    <property type="entry name" value="BCA_ABC_TP_C"/>
</dbReference>
<dbReference type="PROSITE" id="PS50893">
    <property type="entry name" value="ABC_TRANSPORTER_2"/>
    <property type="match status" value="1"/>
</dbReference>
<dbReference type="GO" id="GO:1903806">
    <property type="term" value="P:L-isoleucine import across plasma membrane"/>
    <property type="evidence" value="ECO:0007669"/>
    <property type="project" value="TreeGrafter"/>
</dbReference>
<accession>A0A554NAJ5</accession>
<feature type="region of interest" description="Disordered" evidence="4">
    <location>
        <begin position="1"/>
        <end position="29"/>
    </location>
</feature>
<dbReference type="InterPro" id="IPR003439">
    <property type="entry name" value="ABC_transporter-like_ATP-bd"/>
</dbReference>
<dbReference type="InterPro" id="IPR003593">
    <property type="entry name" value="AAA+_ATPase"/>
</dbReference>
<keyword evidence="1" id="KW-0813">Transport</keyword>
<dbReference type="InterPro" id="IPR027417">
    <property type="entry name" value="P-loop_NTPase"/>
</dbReference>
<dbReference type="PANTHER" id="PTHR45772:SF7">
    <property type="entry name" value="AMINO ACID ABC TRANSPORTER ATP-BINDING PROTEIN"/>
    <property type="match status" value="1"/>
</dbReference>
<dbReference type="EMBL" id="QMDX01000004">
    <property type="protein sequence ID" value="TSD14372.1"/>
    <property type="molecule type" value="Genomic_DNA"/>
</dbReference>
<evidence type="ECO:0000313" key="6">
    <source>
        <dbReference type="EMBL" id="TSD14372.1"/>
    </source>
</evidence>
<dbReference type="GO" id="GO:1903805">
    <property type="term" value="P:L-valine import across plasma membrane"/>
    <property type="evidence" value="ECO:0007669"/>
    <property type="project" value="TreeGrafter"/>
</dbReference>
<dbReference type="GO" id="GO:0015192">
    <property type="term" value="F:L-phenylalanine transmembrane transporter activity"/>
    <property type="evidence" value="ECO:0007669"/>
    <property type="project" value="TreeGrafter"/>
</dbReference>
<dbReference type="GO" id="GO:0005524">
    <property type="term" value="F:ATP binding"/>
    <property type="evidence" value="ECO:0007669"/>
    <property type="project" value="UniProtKB-KW"/>
</dbReference>
<dbReference type="GO" id="GO:0016887">
    <property type="term" value="F:ATP hydrolysis activity"/>
    <property type="evidence" value="ECO:0007669"/>
    <property type="project" value="InterPro"/>
</dbReference>
<dbReference type="Pfam" id="PF00005">
    <property type="entry name" value="ABC_tran"/>
    <property type="match status" value="1"/>
</dbReference>
<evidence type="ECO:0000256" key="1">
    <source>
        <dbReference type="ARBA" id="ARBA00022448"/>
    </source>
</evidence>
<gene>
    <name evidence="6" type="ORF">DP107_08995</name>
</gene>
<dbReference type="CDD" id="cd03219">
    <property type="entry name" value="ABC_Mj1267_LivG_branched"/>
    <property type="match status" value="1"/>
</dbReference>
<keyword evidence="2" id="KW-0547">Nucleotide-binding</keyword>
<dbReference type="SUPFAM" id="SSF52540">
    <property type="entry name" value="P-loop containing nucleoside triphosphate hydrolases"/>
    <property type="match status" value="1"/>
</dbReference>
<proteinExistence type="predicted"/>